<evidence type="ECO:0000313" key="3">
    <source>
        <dbReference type="Proteomes" id="UP000176867"/>
    </source>
</evidence>
<feature type="domain" description="Methyltransferase FkbM" evidence="1">
    <location>
        <begin position="57"/>
        <end position="205"/>
    </location>
</feature>
<reference evidence="2 3" key="1">
    <citation type="journal article" date="2016" name="Nat. Commun.">
        <title>Thousands of microbial genomes shed light on interconnected biogeochemical processes in an aquifer system.</title>
        <authorList>
            <person name="Anantharaman K."/>
            <person name="Brown C.T."/>
            <person name="Hug L.A."/>
            <person name="Sharon I."/>
            <person name="Castelle C.J."/>
            <person name="Probst A.J."/>
            <person name="Thomas B.C."/>
            <person name="Singh A."/>
            <person name="Wilkins M.J."/>
            <person name="Karaoz U."/>
            <person name="Brodie E.L."/>
            <person name="Williams K.H."/>
            <person name="Hubbard S.S."/>
            <person name="Banfield J.F."/>
        </authorList>
    </citation>
    <scope>NUCLEOTIDE SEQUENCE [LARGE SCALE GENOMIC DNA]</scope>
</reference>
<proteinExistence type="predicted"/>
<sequence>MSGKDTVIRTQTPHGIFFIDSERDKKMADALQRGAYPNETLLEIAEAFVNKESIVVDVGAHIGSFAIPMAKVARKVIAFEPSRETFSLLSRNADENGASLQLINKGLGSENGSGTLVVRNTSNAGANTLVSNGDIPITTLDSELSNIDFIKMDVEGMELDVLRGGAALIERARPTVFFEVNLSQLRAHGAYPRALERFFAKYHYQLYFPLKQEKLVLARVRSVTLLTALIAPRAWIFFGESAPFDLLAVPKEQPLPLQSVGFIRALHSVISNNITVKNKRIATFLRRIF</sequence>
<dbReference type="Pfam" id="PF05050">
    <property type="entry name" value="Methyltransf_21"/>
    <property type="match status" value="1"/>
</dbReference>
<accession>A0A1F6G4B6</accession>
<dbReference type="EMBL" id="MFMU01000015">
    <property type="protein sequence ID" value="OGG92937.1"/>
    <property type="molecule type" value="Genomic_DNA"/>
</dbReference>
<dbReference type="PANTHER" id="PTHR34203:SF15">
    <property type="entry name" value="SLL1173 PROTEIN"/>
    <property type="match status" value="1"/>
</dbReference>
<dbReference type="SUPFAM" id="SSF53335">
    <property type="entry name" value="S-adenosyl-L-methionine-dependent methyltransferases"/>
    <property type="match status" value="1"/>
</dbReference>
<gene>
    <name evidence="2" type="ORF">A2609_01735</name>
</gene>
<comment type="caution">
    <text evidence="2">The sequence shown here is derived from an EMBL/GenBank/DDBJ whole genome shotgun (WGS) entry which is preliminary data.</text>
</comment>
<protein>
    <recommendedName>
        <fullName evidence="1">Methyltransferase FkbM domain-containing protein</fullName>
    </recommendedName>
</protein>
<dbReference type="Gene3D" id="3.40.50.150">
    <property type="entry name" value="Vaccinia Virus protein VP39"/>
    <property type="match status" value="1"/>
</dbReference>
<evidence type="ECO:0000313" key="2">
    <source>
        <dbReference type="EMBL" id="OGG92937.1"/>
    </source>
</evidence>
<organism evidence="2 3">
    <name type="scientific">Candidatus Kaiserbacteria bacterium RIFOXYD1_FULL_47_14</name>
    <dbReference type="NCBI Taxonomy" id="1798533"/>
    <lineage>
        <taxon>Bacteria</taxon>
        <taxon>Candidatus Kaiseribacteriota</taxon>
    </lineage>
</organism>
<name>A0A1F6G4B6_9BACT</name>
<dbReference type="PANTHER" id="PTHR34203">
    <property type="entry name" value="METHYLTRANSFERASE, FKBM FAMILY PROTEIN"/>
    <property type="match status" value="1"/>
</dbReference>
<dbReference type="NCBIfam" id="TIGR01444">
    <property type="entry name" value="fkbM_fam"/>
    <property type="match status" value="1"/>
</dbReference>
<dbReference type="STRING" id="1798533.A2609_01735"/>
<dbReference type="AlphaFoldDB" id="A0A1F6G4B6"/>
<evidence type="ECO:0000259" key="1">
    <source>
        <dbReference type="Pfam" id="PF05050"/>
    </source>
</evidence>
<dbReference type="Proteomes" id="UP000176867">
    <property type="component" value="Unassembled WGS sequence"/>
</dbReference>
<dbReference type="InterPro" id="IPR006342">
    <property type="entry name" value="FkbM_mtfrase"/>
</dbReference>
<dbReference type="InterPro" id="IPR052514">
    <property type="entry name" value="SAM-dependent_MTase"/>
</dbReference>
<dbReference type="InterPro" id="IPR029063">
    <property type="entry name" value="SAM-dependent_MTases_sf"/>
</dbReference>